<proteinExistence type="predicted"/>
<dbReference type="RefSeq" id="WP_055236187.1">
    <property type="nucleotide sequence ID" value="NZ_CP045612.1"/>
</dbReference>
<sequence>MKVVPVKIRNVNVYPFQDMEELIDYTVDKKKLLLSLNAEIIMRAEGEVADIINSNVGYADGYGAVKAMYRKGEKELKRIPGCELWLELVKRYHSLKTFYLIGSTEDTICATVKKLKELYPDINIVGYRNGFIKETSEKEALLVDVKEKKPDFVFVAMGFPIQELLMYELYRIHTATYLNLGGSFDVFTNKVSRAPRWIQNIGMEWFYRFITHPSRYKRQVVYWQFLCAYYGGRL</sequence>
<evidence type="ECO:0000313" key="6">
    <source>
        <dbReference type="Proteomes" id="UP000471447"/>
    </source>
</evidence>
<gene>
    <name evidence="4" type="ORF">DXD03_19645</name>
    <name evidence="3" type="ORF">GAZ26_01185</name>
</gene>
<name>A0A174J484_9BACE</name>
<reference evidence="3 6" key="2">
    <citation type="journal article" date="2019" name="Nat. Med.">
        <title>A library of human gut bacterial isolates paired with longitudinal multiomics data enables mechanistic microbiome research.</title>
        <authorList>
            <person name="Poyet M."/>
            <person name="Groussin M."/>
            <person name="Gibbons S.M."/>
            <person name="Avila-Pacheco J."/>
            <person name="Jiang X."/>
            <person name="Kearney S.M."/>
            <person name="Perrotta A.R."/>
            <person name="Berdy B."/>
            <person name="Zhao S."/>
            <person name="Lieberman T.D."/>
            <person name="Swanson P.K."/>
            <person name="Smith M."/>
            <person name="Roesemann S."/>
            <person name="Alexander J.E."/>
            <person name="Rich S.A."/>
            <person name="Livny J."/>
            <person name="Vlamakis H."/>
            <person name="Clish C."/>
            <person name="Bullock K."/>
            <person name="Deik A."/>
            <person name="Scott J."/>
            <person name="Pierce K.A."/>
            <person name="Xavier R.J."/>
            <person name="Alm E.J."/>
        </authorList>
    </citation>
    <scope>NUCLEOTIDE SEQUENCE [LARGE SCALE GENOMIC DNA]</scope>
    <source>
        <strain evidence="3 6">BIOML-A7</strain>
    </source>
</reference>
<dbReference type="Pfam" id="PF03808">
    <property type="entry name" value="Glyco_tran_WecG"/>
    <property type="match status" value="1"/>
</dbReference>
<dbReference type="CDD" id="cd06533">
    <property type="entry name" value="Glyco_transf_WecG_TagA"/>
    <property type="match status" value="1"/>
</dbReference>
<evidence type="ECO:0000313" key="4">
    <source>
        <dbReference type="EMBL" id="RGK58627.1"/>
    </source>
</evidence>
<keyword evidence="1" id="KW-0328">Glycosyltransferase</keyword>
<reference evidence="4 5" key="1">
    <citation type="submission" date="2018-08" db="EMBL/GenBank/DDBJ databases">
        <title>A genome reference for cultivated species of the human gut microbiota.</title>
        <authorList>
            <person name="Zou Y."/>
            <person name="Xue W."/>
            <person name="Luo G."/>
        </authorList>
    </citation>
    <scope>NUCLEOTIDE SEQUENCE [LARGE SCALE GENOMIC DNA]</scope>
    <source>
        <strain evidence="4 5">TF10-34</strain>
    </source>
</reference>
<evidence type="ECO:0000313" key="3">
    <source>
        <dbReference type="EMBL" id="KAB6428171.1"/>
    </source>
</evidence>
<comment type="caution">
    <text evidence="4">The sequence shown here is derived from an EMBL/GenBank/DDBJ whole genome shotgun (WGS) entry which is preliminary data.</text>
</comment>
<evidence type="ECO:0000256" key="1">
    <source>
        <dbReference type="ARBA" id="ARBA00022676"/>
    </source>
</evidence>
<organism evidence="4 5">
    <name type="scientific">Bacteroides xylanisolvens</name>
    <dbReference type="NCBI Taxonomy" id="371601"/>
    <lineage>
        <taxon>Bacteria</taxon>
        <taxon>Pseudomonadati</taxon>
        <taxon>Bacteroidota</taxon>
        <taxon>Bacteroidia</taxon>
        <taxon>Bacteroidales</taxon>
        <taxon>Bacteroidaceae</taxon>
        <taxon>Bacteroides</taxon>
    </lineage>
</organism>
<keyword evidence="2 4" id="KW-0808">Transferase</keyword>
<dbReference type="AlphaFoldDB" id="A0A174J484"/>
<dbReference type="NCBIfam" id="TIGR00696">
    <property type="entry name" value="wecG_tagA_cpsF"/>
    <property type="match status" value="1"/>
</dbReference>
<accession>A0A174J484</accession>
<dbReference type="GO" id="GO:0016758">
    <property type="term" value="F:hexosyltransferase activity"/>
    <property type="evidence" value="ECO:0007669"/>
    <property type="project" value="TreeGrafter"/>
</dbReference>
<dbReference type="EMBL" id="QSQU01000036">
    <property type="protein sequence ID" value="RGK58627.1"/>
    <property type="molecule type" value="Genomic_DNA"/>
</dbReference>
<dbReference type="GeneID" id="69480608"/>
<dbReference type="PANTHER" id="PTHR34136:SF1">
    <property type="entry name" value="UDP-N-ACETYL-D-MANNOSAMINURONIC ACID TRANSFERASE"/>
    <property type="match status" value="1"/>
</dbReference>
<dbReference type="EMBL" id="WDCG01000001">
    <property type="protein sequence ID" value="KAB6428171.1"/>
    <property type="molecule type" value="Genomic_DNA"/>
</dbReference>
<dbReference type="Proteomes" id="UP000471447">
    <property type="component" value="Unassembled WGS sequence"/>
</dbReference>
<evidence type="ECO:0000313" key="5">
    <source>
        <dbReference type="Proteomes" id="UP000261210"/>
    </source>
</evidence>
<evidence type="ECO:0000256" key="2">
    <source>
        <dbReference type="ARBA" id="ARBA00022679"/>
    </source>
</evidence>
<dbReference type="PANTHER" id="PTHR34136">
    <property type="match status" value="1"/>
</dbReference>
<protein>
    <submittedName>
        <fullName evidence="3 4">Glycosyltransferase</fullName>
    </submittedName>
</protein>
<dbReference type="InterPro" id="IPR004629">
    <property type="entry name" value="WecG_TagA_CpsF"/>
</dbReference>
<dbReference type="Proteomes" id="UP000261210">
    <property type="component" value="Unassembled WGS sequence"/>
</dbReference>